<dbReference type="Gene3D" id="1.10.4080.10">
    <property type="entry name" value="ADP-ribosylation/Crystallin J1"/>
    <property type="match status" value="1"/>
</dbReference>
<dbReference type="InterPro" id="IPR050792">
    <property type="entry name" value="ADP-ribosylglycohydrolase"/>
</dbReference>
<sequence>MLVELAVGDAYGAGFEYANPEVVRRHNDLSGYRPHPLDGIPAGNYTDDTQMSLAIAETLVDGLDWTPSVLAAKFVEVYKRDPRRGYAGRFQAFLDEISDGDEFLDRIHPGSDKSGAAMRACPVGVLPDLDEVLERTRIQAAITHNTPDGIAAACAAALMPHYLRYRLGPRADLGRFLAEHVPGEWAVPWAGPVGAPGWMSVRAAVTALVAGTGMGDVLRRCVAFTGDVDTVATIALAAGSYAEDLPQDVPAHLVTGLEAGAYGRDYLADLDGRLQRL</sequence>
<dbReference type="EMBL" id="BOPH01000029">
    <property type="protein sequence ID" value="GIJ67657.1"/>
    <property type="molecule type" value="Genomic_DNA"/>
</dbReference>
<evidence type="ECO:0000256" key="1">
    <source>
        <dbReference type="PIRSR" id="PIRSR605502-1"/>
    </source>
</evidence>
<proteinExistence type="predicted"/>
<feature type="binding site" evidence="1">
    <location>
        <position position="47"/>
    </location>
    <ligand>
        <name>Mg(2+)</name>
        <dbReference type="ChEBI" id="CHEBI:18420"/>
        <label>1</label>
    </ligand>
</feature>
<evidence type="ECO:0008006" key="4">
    <source>
        <dbReference type="Google" id="ProtNLM"/>
    </source>
</evidence>
<protein>
    <recommendedName>
        <fullName evidence="4">ADP-ribosylation/Crystallin J1</fullName>
    </recommendedName>
</protein>
<dbReference type="PANTHER" id="PTHR16222">
    <property type="entry name" value="ADP-RIBOSYLGLYCOHYDROLASE"/>
    <property type="match status" value="1"/>
</dbReference>
<dbReference type="GO" id="GO:0046872">
    <property type="term" value="F:metal ion binding"/>
    <property type="evidence" value="ECO:0007669"/>
    <property type="project" value="UniProtKB-KW"/>
</dbReference>
<dbReference type="InterPro" id="IPR005502">
    <property type="entry name" value="Ribosyl_crysJ1"/>
</dbReference>
<reference evidence="2" key="1">
    <citation type="submission" date="2021-01" db="EMBL/GenBank/DDBJ databases">
        <title>Whole genome shotgun sequence of Virgisporangium ochraceum NBRC 16418.</title>
        <authorList>
            <person name="Komaki H."/>
            <person name="Tamura T."/>
        </authorList>
    </citation>
    <scope>NUCLEOTIDE SEQUENCE</scope>
    <source>
        <strain evidence="2">NBRC 16418</strain>
    </source>
</reference>
<name>A0A8J3ZRE5_9ACTN</name>
<evidence type="ECO:0000313" key="3">
    <source>
        <dbReference type="Proteomes" id="UP000635606"/>
    </source>
</evidence>
<gene>
    <name evidence="2" type="ORF">Voc01_025740</name>
</gene>
<feature type="binding site" evidence="1">
    <location>
        <position position="46"/>
    </location>
    <ligand>
        <name>Mg(2+)</name>
        <dbReference type="ChEBI" id="CHEBI:18420"/>
        <label>1</label>
    </ligand>
</feature>
<dbReference type="Proteomes" id="UP000635606">
    <property type="component" value="Unassembled WGS sequence"/>
</dbReference>
<comment type="cofactor">
    <cofactor evidence="1">
        <name>Mg(2+)</name>
        <dbReference type="ChEBI" id="CHEBI:18420"/>
    </cofactor>
    <text evidence="1">Binds 2 magnesium ions per subunit.</text>
</comment>
<keyword evidence="3" id="KW-1185">Reference proteome</keyword>
<dbReference type="PANTHER" id="PTHR16222:SF12">
    <property type="entry name" value="ADP-RIBOSYLGLYCOHYDROLASE-RELATED"/>
    <property type="match status" value="1"/>
</dbReference>
<feature type="binding site" evidence="1">
    <location>
        <position position="48"/>
    </location>
    <ligand>
        <name>Mg(2+)</name>
        <dbReference type="ChEBI" id="CHEBI:18420"/>
        <label>1</label>
    </ligand>
</feature>
<dbReference type="InterPro" id="IPR036705">
    <property type="entry name" value="Ribosyl_crysJ1_sf"/>
</dbReference>
<dbReference type="AlphaFoldDB" id="A0A8J3ZRE5"/>
<comment type="caution">
    <text evidence="2">The sequence shown here is derived from an EMBL/GenBank/DDBJ whole genome shotgun (WGS) entry which is preliminary data.</text>
</comment>
<dbReference type="RefSeq" id="WP_203927615.1">
    <property type="nucleotide sequence ID" value="NZ_BOPH01000029.1"/>
</dbReference>
<accession>A0A8J3ZRE5</accession>
<keyword evidence="1" id="KW-0460">Magnesium</keyword>
<keyword evidence="1" id="KW-0479">Metal-binding</keyword>
<organism evidence="2 3">
    <name type="scientific">Virgisporangium ochraceum</name>
    <dbReference type="NCBI Taxonomy" id="65505"/>
    <lineage>
        <taxon>Bacteria</taxon>
        <taxon>Bacillati</taxon>
        <taxon>Actinomycetota</taxon>
        <taxon>Actinomycetes</taxon>
        <taxon>Micromonosporales</taxon>
        <taxon>Micromonosporaceae</taxon>
        <taxon>Virgisporangium</taxon>
    </lineage>
</organism>
<evidence type="ECO:0000313" key="2">
    <source>
        <dbReference type="EMBL" id="GIJ67657.1"/>
    </source>
</evidence>
<dbReference type="Pfam" id="PF03747">
    <property type="entry name" value="ADP_ribosyl_GH"/>
    <property type="match status" value="1"/>
</dbReference>
<dbReference type="SUPFAM" id="SSF101478">
    <property type="entry name" value="ADP-ribosylglycohydrolase"/>
    <property type="match status" value="1"/>
</dbReference>